<dbReference type="GO" id="GO:0007040">
    <property type="term" value="P:lysosome organization"/>
    <property type="evidence" value="ECO:0007669"/>
    <property type="project" value="UniProtKB-ARBA"/>
</dbReference>
<dbReference type="GO" id="GO:0016241">
    <property type="term" value="P:regulation of macroautophagy"/>
    <property type="evidence" value="ECO:0007669"/>
    <property type="project" value="UniProtKB-ARBA"/>
</dbReference>
<dbReference type="PRINTS" id="PR00843">
    <property type="entry name" value="GLHYDRLASE30"/>
</dbReference>
<dbReference type="OrthoDB" id="2160638at2759"/>
<evidence type="ECO:0000259" key="24">
    <source>
        <dbReference type="Pfam" id="PF02055"/>
    </source>
</evidence>
<dbReference type="GO" id="GO:0042391">
    <property type="term" value="P:regulation of membrane potential"/>
    <property type="evidence" value="ECO:0007669"/>
    <property type="project" value="UniProtKB-ARBA"/>
</dbReference>
<evidence type="ECO:0000313" key="27">
    <source>
        <dbReference type="Proteomes" id="UP000288216"/>
    </source>
</evidence>
<evidence type="ECO:0000256" key="4">
    <source>
        <dbReference type="ARBA" id="ARBA00004991"/>
    </source>
</evidence>
<keyword evidence="10 23" id="KW-0443">Lipid metabolism</keyword>
<evidence type="ECO:0000256" key="6">
    <source>
        <dbReference type="ARBA" id="ARBA00005382"/>
    </source>
</evidence>
<keyword evidence="8 23" id="KW-0378">Hydrolase</keyword>
<dbReference type="SUPFAM" id="SSF51445">
    <property type="entry name" value="(Trans)glycosidases"/>
    <property type="match status" value="1"/>
</dbReference>
<comment type="pathway">
    <text evidence="3">Steroid metabolism; cholesterol metabolism.</text>
</comment>
<comment type="catalytic activity">
    <reaction evidence="1">
        <text>a beta-D-glucosyl-(1&lt;-&gt;1')-N-acylsphing-4-enine + H2O = an N-acylsphing-4-enine + D-glucose</text>
        <dbReference type="Rhea" id="RHEA:13269"/>
        <dbReference type="ChEBI" id="CHEBI:4167"/>
        <dbReference type="ChEBI" id="CHEBI:15377"/>
        <dbReference type="ChEBI" id="CHEBI:22801"/>
        <dbReference type="ChEBI" id="CHEBI:52639"/>
        <dbReference type="EC" id="3.2.1.45"/>
    </reaction>
    <physiologicalReaction direction="left-to-right" evidence="1">
        <dbReference type="Rhea" id="RHEA:13270"/>
    </physiologicalReaction>
</comment>
<dbReference type="Proteomes" id="UP000288216">
    <property type="component" value="Unassembled WGS sequence"/>
</dbReference>
<comment type="similarity">
    <text evidence="6 23">Belongs to the glycosyl hydrolase 30 family.</text>
</comment>
<comment type="subcellular location">
    <subcellularLocation>
        <location evidence="2">Lysosome membrane</location>
        <topology evidence="2">Peripheral membrane protein</topology>
        <orientation evidence="2">Lumenal side</orientation>
    </subcellularLocation>
</comment>
<comment type="catalytic activity">
    <reaction evidence="21">
        <text>beta-D-glucosyl-N-octanoylsphing-4E-enine + cholesterol = N-octanoylsphing-4-enine + cholesteryl 3-beta-D-glucoside</text>
        <dbReference type="Rhea" id="RHEA:70303"/>
        <dbReference type="ChEBI" id="CHEBI:16113"/>
        <dbReference type="ChEBI" id="CHEBI:17495"/>
        <dbReference type="ChEBI" id="CHEBI:45815"/>
        <dbReference type="ChEBI" id="CHEBI:65222"/>
    </reaction>
    <physiologicalReaction direction="left-to-right" evidence="21">
        <dbReference type="Rhea" id="RHEA:70304"/>
    </physiologicalReaction>
    <physiologicalReaction direction="right-to-left" evidence="21">
        <dbReference type="Rhea" id="RHEA:70305"/>
    </physiologicalReaction>
</comment>
<evidence type="ECO:0000256" key="12">
    <source>
        <dbReference type="ARBA" id="ARBA00033646"/>
    </source>
</evidence>
<dbReference type="InterPro" id="IPR001139">
    <property type="entry name" value="Glyco_hydro_30"/>
</dbReference>
<comment type="catalytic activity">
    <reaction evidence="20">
        <text>beta-D-glucosyl-(1&lt;-&gt;1')-N-(15Z-tetracosenoyl)-sphing-4-enine + cholesterol = N-(15Z-tetracosenoyl)-sphing-4-enine + cholesteryl 3-beta-D-glucoside</text>
        <dbReference type="Rhea" id="RHEA:70315"/>
        <dbReference type="ChEBI" id="CHEBI:16113"/>
        <dbReference type="ChEBI" id="CHEBI:17495"/>
        <dbReference type="ChEBI" id="CHEBI:74450"/>
        <dbReference type="ChEBI" id="CHEBI:76302"/>
    </reaction>
    <physiologicalReaction direction="left-to-right" evidence="20">
        <dbReference type="Rhea" id="RHEA:70316"/>
    </physiologicalReaction>
    <physiologicalReaction direction="right-to-left" evidence="20">
        <dbReference type="Rhea" id="RHEA:70317"/>
    </physiologicalReaction>
</comment>
<evidence type="ECO:0000256" key="2">
    <source>
        <dbReference type="ARBA" id="ARBA00004207"/>
    </source>
</evidence>
<dbReference type="GO" id="GO:0050295">
    <property type="term" value="F:steryl-beta-glucosidase activity"/>
    <property type="evidence" value="ECO:0007669"/>
    <property type="project" value="RHEA"/>
</dbReference>
<dbReference type="GO" id="GO:0006680">
    <property type="term" value="P:glucosylceramide catabolic process"/>
    <property type="evidence" value="ECO:0007669"/>
    <property type="project" value="UniProtKB-ARBA"/>
</dbReference>
<evidence type="ECO:0000256" key="21">
    <source>
        <dbReference type="ARBA" id="ARBA00049379"/>
    </source>
</evidence>
<evidence type="ECO:0000256" key="13">
    <source>
        <dbReference type="ARBA" id="ARBA00033698"/>
    </source>
</evidence>
<sequence length="620" mass="70186">MGNKFLVTNVKSKATCIICQQNVASSKLAPKDDAFKMSRKFPFKQRNSDKGSWGVEGNFERSTVTLDKASKERVSTEGVPHCQRDTVSGLETLHAVSFSRMSRFWLFVCFLHFHLWRVLPVTAGKPCDAQSFGGTSVVCVCNATYCDTMDPLELPEKGHYLLYETNKAGKRLERKTGKILTNTKQQGLQLIFDVKKKYQRIKGFGGAVTDAAAINILSLSAGSQANLLRSYFSEEGIEYNIIRVPMASCDFSTRAYTYDDHPGDLDLKRFSLTKEDTNMKIPIMQTAKAMSKRPLSFFASPWTAPSWMKTSDSMIGKGTLKGKPGGQYYKLWARYFIRFLDEYAKHNLTFWAVTTQNEPTTGLMANYSFQCLGFTAEMQRDFIVLDLGPALQNSAHKGVQLMILDDQRILLPYWAKVVLNDVHTAQYVHGIAVHWYLNMLTPADKTLGTTHYLFPEYYLFSTEACTGFMPWEHKVQLGSWERGAMYSHDIIQNMNNFVTGWTDWNIALNLQGGPNWVRNFADSPVIVNSSQDTFYKQPMFYHMAHFSKFVPEGSLRVGLDPSVATELETVAFLRPDGSAVVNVLNWTPKDIDFVIWDPKHGFIKALSPASSIQSYLWKLN</sequence>
<evidence type="ECO:0000256" key="22">
    <source>
        <dbReference type="ARBA" id="ARBA00049516"/>
    </source>
</evidence>
<evidence type="ECO:0000256" key="20">
    <source>
        <dbReference type="ARBA" id="ARBA00048880"/>
    </source>
</evidence>
<dbReference type="GO" id="GO:0004336">
    <property type="term" value="F:galactosylceramidase activity"/>
    <property type="evidence" value="ECO:0007669"/>
    <property type="project" value="UniProtKB-EC"/>
</dbReference>
<dbReference type="OMA" id="FGGIAWH"/>
<comment type="pathway">
    <text evidence="4">Sphingolipid metabolism.</text>
</comment>
<dbReference type="STRING" id="75743.A0A401PQ96"/>
<dbReference type="EC" id="3.2.1.45" evidence="23"/>
<dbReference type="GO" id="GO:0010605">
    <property type="term" value="P:negative regulation of macromolecule metabolic process"/>
    <property type="evidence" value="ECO:0007669"/>
    <property type="project" value="UniProtKB-ARBA"/>
</dbReference>
<evidence type="ECO:0000256" key="16">
    <source>
        <dbReference type="ARBA" id="ARBA00048111"/>
    </source>
</evidence>
<dbReference type="GO" id="GO:0004348">
    <property type="term" value="F:glucosylceramidase activity"/>
    <property type="evidence" value="ECO:0007669"/>
    <property type="project" value="UniProtKB-EC"/>
</dbReference>
<comment type="pathway">
    <text evidence="5">Lipid metabolism.</text>
</comment>
<dbReference type="InterPro" id="IPR033453">
    <property type="entry name" value="Glyco_hydro_30_TIM-barrel"/>
</dbReference>
<evidence type="ECO:0000313" key="26">
    <source>
        <dbReference type="EMBL" id="GCB75306.1"/>
    </source>
</evidence>
<evidence type="ECO:0000256" key="10">
    <source>
        <dbReference type="ARBA" id="ARBA00023098"/>
    </source>
</evidence>
<keyword evidence="7" id="KW-0732">Signal</keyword>
<dbReference type="AlphaFoldDB" id="A0A401PQ96"/>
<comment type="catalytic activity">
    <reaction evidence="19">
        <text>a beta-D-xylosyl-(1&lt;-&gt;1')-N-acylsphing-4-enine + cholesterol = cholesteryl 3-beta-D-xyloside + an N-acylsphing-4-enine</text>
        <dbReference type="Rhea" id="RHEA:70239"/>
        <dbReference type="ChEBI" id="CHEBI:16113"/>
        <dbReference type="ChEBI" id="CHEBI:52639"/>
        <dbReference type="ChEBI" id="CHEBI:189067"/>
        <dbReference type="ChEBI" id="CHEBI:189068"/>
    </reaction>
    <physiologicalReaction direction="left-to-right" evidence="19">
        <dbReference type="Rhea" id="RHEA:70240"/>
    </physiologicalReaction>
</comment>
<evidence type="ECO:0000256" key="1">
    <source>
        <dbReference type="ARBA" id="ARBA00001013"/>
    </source>
</evidence>
<comment type="catalytic activity">
    <reaction evidence="22">
        <text>beta-D-glucosyl-N-(9Z-octadecenoyl)-sphing-4E-enine + cholesterol = N-(9Z-octadecenoyl)-sphing-4-enine + cholesteryl 3-beta-D-glucoside</text>
        <dbReference type="Rhea" id="RHEA:58324"/>
        <dbReference type="ChEBI" id="CHEBI:16113"/>
        <dbReference type="ChEBI" id="CHEBI:17495"/>
        <dbReference type="ChEBI" id="CHEBI:77996"/>
        <dbReference type="ChEBI" id="CHEBI:139140"/>
    </reaction>
    <physiologicalReaction direction="left-to-right" evidence="22">
        <dbReference type="Rhea" id="RHEA:58325"/>
    </physiologicalReaction>
    <physiologicalReaction direction="right-to-left" evidence="22">
        <dbReference type="Rhea" id="RHEA:58326"/>
    </physiologicalReaction>
</comment>
<comment type="caution">
    <text evidence="26">The sequence shown here is derived from an EMBL/GenBank/DDBJ whole genome shotgun (WGS) entry which is preliminary data.</text>
</comment>
<evidence type="ECO:0000256" key="14">
    <source>
        <dbReference type="ARBA" id="ARBA00033703"/>
    </source>
</evidence>
<dbReference type="Pfam" id="PF17189">
    <property type="entry name" value="Glyco_hydro_30C"/>
    <property type="match status" value="1"/>
</dbReference>
<dbReference type="GO" id="GO:0042176">
    <property type="term" value="P:regulation of protein catabolic process"/>
    <property type="evidence" value="ECO:0007669"/>
    <property type="project" value="UniProtKB-ARBA"/>
</dbReference>
<feature type="domain" description="Glycosyl hydrolase family 30 beta sandwich" evidence="25">
    <location>
        <begin position="553"/>
        <end position="615"/>
    </location>
</feature>
<dbReference type="Gene3D" id="3.20.20.80">
    <property type="entry name" value="Glycosidases"/>
    <property type="match status" value="1"/>
</dbReference>
<comment type="catalytic activity">
    <reaction evidence="12">
        <text>cholesteryl 3-beta-D-glucoside + H2O = cholesterol + D-glucose</text>
        <dbReference type="Rhea" id="RHEA:11956"/>
        <dbReference type="ChEBI" id="CHEBI:4167"/>
        <dbReference type="ChEBI" id="CHEBI:15377"/>
        <dbReference type="ChEBI" id="CHEBI:16113"/>
        <dbReference type="ChEBI" id="CHEBI:17495"/>
    </reaction>
    <physiologicalReaction direction="left-to-right" evidence="12">
        <dbReference type="Rhea" id="RHEA:11957"/>
    </physiologicalReaction>
</comment>
<protein>
    <recommendedName>
        <fullName evidence="23">Glucosylceramidase</fullName>
        <ecNumber evidence="23">3.2.1.45</ecNumber>
    </recommendedName>
</protein>
<evidence type="ECO:0000256" key="11">
    <source>
        <dbReference type="ARBA" id="ARBA00033633"/>
    </source>
</evidence>
<evidence type="ECO:0000256" key="3">
    <source>
        <dbReference type="ARBA" id="ARBA00004731"/>
    </source>
</evidence>
<dbReference type="GO" id="GO:0032006">
    <property type="term" value="P:regulation of TOR signaling"/>
    <property type="evidence" value="ECO:0007669"/>
    <property type="project" value="UniProtKB-ARBA"/>
</dbReference>
<dbReference type="GO" id="GO:0006914">
    <property type="term" value="P:autophagy"/>
    <property type="evidence" value="ECO:0007669"/>
    <property type="project" value="UniProtKB-ARBA"/>
</dbReference>
<dbReference type="GO" id="GO:0005102">
    <property type="term" value="F:signaling receptor binding"/>
    <property type="evidence" value="ECO:0007669"/>
    <property type="project" value="UniProtKB-ARBA"/>
</dbReference>
<dbReference type="GO" id="GO:0008203">
    <property type="term" value="P:cholesterol metabolic process"/>
    <property type="evidence" value="ECO:0007669"/>
    <property type="project" value="UniProtKB-UniPathway"/>
</dbReference>
<dbReference type="GO" id="GO:0030163">
    <property type="term" value="P:protein catabolic process"/>
    <property type="evidence" value="ECO:0007669"/>
    <property type="project" value="UniProtKB-ARBA"/>
</dbReference>
<name>A0A401PQ96_SCYTO</name>
<dbReference type="SUPFAM" id="SSF51011">
    <property type="entry name" value="Glycosyl hydrolase domain"/>
    <property type="match status" value="2"/>
</dbReference>
<proteinExistence type="inferred from homology"/>
<comment type="catalytic activity">
    <reaction evidence="17">
        <text>a beta-D-galactosyl-(1&lt;-&gt;1')-N-acylsphing-4-enine + cholesterol = cholesteryl 3-beta-D-galactoside + an N-acylsphing-4-enine</text>
        <dbReference type="Rhea" id="RHEA:70235"/>
        <dbReference type="ChEBI" id="CHEBI:16113"/>
        <dbReference type="ChEBI" id="CHEBI:18390"/>
        <dbReference type="ChEBI" id="CHEBI:52639"/>
        <dbReference type="ChEBI" id="CHEBI:189066"/>
    </reaction>
    <physiologicalReaction direction="left-to-right" evidence="17">
        <dbReference type="Rhea" id="RHEA:70236"/>
    </physiologicalReaction>
    <physiologicalReaction direction="right-to-left" evidence="17">
        <dbReference type="Rhea" id="RHEA:70237"/>
    </physiologicalReaction>
</comment>
<evidence type="ECO:0000256" key="19">
    <source>
        <dbReference type="ARBA" id="ARBA00048817"/>
    </source>
</evidence>
<feature type="domain" description="Glycosyl hydrolase family 30 TIM-barrel" evidence="24">
    <location>
        <begin position="201"/>
        <end position="550"/>
    </location>
</feature>
<comment type="catalytic activity">
    <reaction evidence="15">
        <text>a beta-D-glucosyl-(1&lt;-&gt;1')-N-acylsphing-4-enine + cholesterol = cholesteryl 3-beta-D-glucoside + an N-acylsphing-4-enine</text>
        <dbReference type="Rhea" id="RHEA:58264"/>
        <dbReference type="ChEBI" id="CHEBI:16113"/>
        <dbReference type="ChEBI" id="CHEBI:17495"/>
        <dbReference type="ChEBI" id="CHEBI:22801"/>
        <dbReference type="ChEBI" id="CHEBI:52639"/>
    </reaction>
    <physiologicalReaction direction="left-to-right" evidence="15">
        <dbReference type="Rhea" id="RHEA:58265"/>
    </physiologicalReaction>
    <physiologicalReaction direction="right-to-left" evidence="15">
        <dbReference type="Rhea" id="RHEA:58266"/>
    </physiologicalReaction>
</comment>
<keyword evidence="9 23" id="KW-0746">Sphingolipid metabolism</keyword>
<evidence type="ECO:0000256" key="23">
    <source>
        <dbReference type="RuleBase" id="RU361188"/>
    </source>
</evidence>
<evidence type="ECO:0000259" key="25">
    <source>
        <dbReference type="Pfam" id="PF17189"/>
    </source>
</evidence>
<evidence type="ECO:0000256" key="17">
    <source>
        <dbReference type="ARBA" id="ARBA00048182"/>
    </source>
</evidence>
<dbReference type="GO" id="GO:0005765">
    <property type="term" value="C:lysosomal membrane"/>
    <property type="evidence" value="ECO:0007669"/>
    <property type="project" value="UniProtKB-SubCell"/>
</dbReference>
<evidence type="ECO:0000256" key="8">
    <source>
        <dbReference type="ARBA" id="ARBA00022801"/>
    </source>
</evidence>
<keyword evidence="27" id="KW-1185">Reference proteome</keyword>
<dbReference type="UniPathway" id="UPA00296"/>
<keyword evidence="23" id="KW-0326">Glycosidase</keyword>
<comment type="catalytic activity">
    <reaction evidence="11">
        <text>beta-D-xylosyl-(1&lt;-&gt;1')-N-(9Z-octadecenoyl)-sphing-4-enine + cholesterol = cholesteryl 3-beta-D-xyloside + N-(9Z-octadecenoyl)-sphing-4-enine</text>
        <dbReference type="Rhea" id="RHEA:70251"/>
        <dbReference type="ChEBI" id="CHEBI:16113"/>
        <dbReference type="ChEBI" id="CHEBI:77996"/>
        <dbReference type="ChEBI" id="CHEBI:189067"/>
        <dbReference type="ChEBI" id="CHEBI:189081"/>
    </reaction>
    <physiologicalReaction direction="left-to-right" evidence="11">
        <dbReference type="Rhea" id="RHEA:70252"/>
    </physiologicalReaction>
</comment>
<evidence type="ECO:0000256" key="5">
    <source>
        <dbReference type="ARBA" id="ARBA00005189"/>
    </source>
</evidence>
<dbReference type="InterPro" id="IPR033452">
    <property type="entry name" value="GH30_C"/>
</dbReference>
<comment type="catalytic activity">
    <reaction evidence="13">
        <text>a beta-D-galactosyl-(1&lt;-&gt;1')-N-acylsphing-4-enine + H2O = an N-acylsphing-4-enine + D-galactose</text>
        <dbReference type="Rhea" id="RHEA:14297"/>
        <dbReference type="ChEBI" id="CHEBI:4139"/>
        <dbReference type="ChEBI" id="CHEBI:15377"/>
        <dbReference type="ChEBI" id="CHEBI:18390"/>
        <dbReference type="ChEBI" id="CHEBI:52639"/>
        <dbReference type="EC" id="3.2.1.46"/>
    </reaction>
    <physiologicalReaction direction="left-to-right" evidence="13">
        <dbReference type="Rhea" id="RHEA:14298"/>
    </physiologicalReaction>
</comment>
<evidence type="ECO:0000256" key="15">
    <source>
        <dbReference type="ARBA" id="ARBA00048055"/>
    </source>
</evidence>
<evidence type="ECO:0000256" key="18">
    <source>
        <dbReference type="ARBA" id="ARBA00048698"/>
    </source>
</evidence>
<accession>A0A401PQ96</accession>
<evidence type="ECO:0000256" key="7">
    <source>
        <dbReference type="ARBA" id="ARBA00022729"/>
    </source>
</evidence>
<dbReference type="Pfam" id="PF02055">
    <property type="entry name" value="Glyco_hydro_30"/>
    <property type="match status" value="1"/>
</dbReference>
<dbReference type="FunFam" id="3.20.20.80:FF:000030">
    <property type="entry name" value="Lysosomal acid glucosylceramidase"/>
    <property type="match status" value="1"/>
</dbReference>
<organism evidence="26 27">
    <name type="scientific">Scyliorhinus torazame</name>
    <name type="common">Cloudy catshark</name>
    <name type="synonym">Catulus torazame</name>
    <dbReference type="NCBI Taxonomy" id="75743"/>
    <lineage>
        <taxon>Eukaryota</taxon>
        <taxon>Metazoa</taxon>
        <taxon>Chordata</taxon>
        <taxon>Craniata</taxon>
        <taxon>Vertebrata</taxon>
        <taxon>Chondrichthyes</taxon>
        <taxon>Elasmobranchii</taxon>
        <taxon>Galeomorphii</taxon>
        <taxon>Galeoidea</taxon>
        <taxon>Carcharhiniformes</taxon>
        <taxon>Scyliorhinidae</taxon>
        <taxon>Scyliorhinus</taxon>
    </lineage>
</organism>
<dbReference type="EMBL" id="BFAA01012448">
    <property type="protein sequence ID" value="GCB75306.1"/>
    <property type="molecule type" value="Genomic_DNA"/>
</dbReference>
<reference evidence="26 27" key="1">
    <citation type="journal article" date="2018" name="Nat. Ecol. Evol.">
        <title>Shark genomes provide insights into elasmobranch evolution and the origin of vertebrates.</title>
        <authorList>
            <person name="Hara Y"/>
            <person name="Yamaguchi K"/>
            <person name="Onimaru K"/>
            <person name="Kadota M"/>
            <person name="Koyanagi M"/>
            <person name="Keeley SD"/>
            <person name="Tatsumi K"/>
            <person name="Tanaka K"/>
            <person name="Motone F"/>
            <person name="Kageyama Y"/>
            <person name="Nozu R"/>
            <person name="Adachi N"/>
            <person name="Nishimura O"/>
            <person name="Nakagawa R"/>
            <person name="Tanegashima C"/>
            <person name="Kiyatake I"/>
            <person name="Matsumoto R"/>
            <person name="Murakumo K"/>
            <person name="Nishida K"/>
            <person name="Terakita A"/>
            <person name="Kuratani S"/>
            <person name="Sato K"/>
            <person name="Hyodo S Kuraku.S."/>
        </authorList>
    </citation>
    <scope>NUCLEOTIDE SEQUENCE [LARGE SCALE GENOMIC DNA]</scope>
</reference>
<dbReference type="PANTHER" id="PTHR11069:SF23">
    <property type="entry name" value="LYSOSOMAL ACID GLUCOSYLCERAMIDASE"/>
    <property type="match status" value="1"/>
</dbReference>
<gene>
    <name evidence="26" type="ORF">scyTo_0018201</name>
</gene>
<comment type="catalytic activity">
    <reaction evidence="18">
        <text>beta-D-glucosyl-N-dodecanoylsphing-4-enine + cholesterol = N-dodecanoylsphing-4-enine + cholesteryl 3-beta-D-glucoside</text>
        <dbReference type="Rhea" id="RHEA:70307"/>
        <dbReference type="ChEBI" id="CHEBI:16113"/>
        <dbReference type="ChEBI" id="CHEBI:17495"/>
        <dbReference type="ChEBI" id="CHEBI:72956"/>
        <dbReference type="ChEBI" id="CHEBI:76297"/>
    </reaction>
    <physiologicalReaction direction="left-to-right" evidence="18">
        <dbReference type="Rhea" id="RHEA:70308"/>
    </physiologicalReaction>
    <physiologicalReaction direction="right-to-left" evidence="18">
        <dbReference type="Rhea" id="RHEA:70309"/>
    </physiologicalReaction>
</comment>
<evidence type="ECO:0000256" key="9">
    <source>
        <dbReference type="ARBA" id="ARBA00022919"/>
    </source>
</evidence>
<dbReference type="PANTHER" id="PTHR11069">
    <property type="entry name" value="GLUCOSYLCERAMIDASE"/>
    <property type="match status" value="1"/>
</dbReference>
<dbReference type="GO" id="GO:0046527">
    <property type="term" value="F:glucosyltransferase activity"/>
    <property type="evidence" value="ECO:0007669"/>
    <property type="project" value="UniProtKB-ARBA"/>
</dbReference>
<comment type="catalytic activity">
    <reaction evidence="14">
        <text>1-(beta-D-galactosyl)-N-dodecanoylsphing-4-enine + cholesterol = cholesteryl 3-beta-D-galactoside + N-dodecanoylsphing-4-enine</text>
        <dbReference type="Rhea" id="RHEA:70255"/>
        <dbReference type="ChEBI" id="CHEBI:16113"/>
        <dbReference type="ChEBI" id="CHEBI:72956"/>
        <dbReference type="ChEBI" id="CHEBI:73432"/>
        <dbReference type="ChEBI" id="CHEBI:189066"/>
    </reaction>
    <physiologicalReaction direction="left-to-right" evidence="14">
        <dbReference type="Rhea" id="RHEA:70256"/>
    </physiologicalReaction>
    <physiologicalReaction direction="right-to-left" evidence="14">
        <dbReference type="Rhea" id="RHEA:70257"/>
    </physiologicalReaction>
</comment>
<comment type="catalytic activity">
    <reaction evidence="16">
        <text>beta-D-glucosyl-(1&lt;-&gt;1)-N-octadecanoylsphing-4-enine + cholesterol = cholesteryl 3-beta-D-glucoside + N-octadecanoylsphing-4-enine</text>
        <dbReference type="Rhea" id="RHEA:70311"/>
        <dbReference type="ChEBI" id="CHEBI:16113"/>
        <dbReference type="ChEBI" id="CHEBI:17495"/>
        <dbReference type="ChEBI" id="CHEBI:72961"/>
        <dbReference type="ChEBI" id="CHEBI:84719"/>
    </reaction>
    <physiologicalReaction direction="left-to-right" evidence="16">
        <dbReference type="Rhea" id="RHEA:70312"/>
    </physiologicalReaction>
    <physiologicalReaction direction="right-to-left" evidence="16">
        <dbReference type="Rhea" id="RHEA:70313"/>
    </physiologicalReaction>
</comment>
<dbReference type="InterPro" id="IPR017853">
    <property type="entry name" value="GH"/>
</dbReference>